<evidence type="ECO:0000259" key="3">
    <source>
        <dbReference type="Pfam" id="PF24424"/>
    </source>
</evidence>
<name>A0A3D8TPI3_9LIST</name>
<feature type="domain" description="Bacterial Ig" evidence="2">
    <location>
        <begin position="548"/>
        <end position="633"/>
    </location>
</feature>
<keyword evidence="1" id="KW-0732">Signal</keyword>
<feature type="domain" description="Bacterial Ig" evidence="2">
    <location>
        <begin position="382"/>
        <end position="461"/>
    </location>
</feature>
<dbReference type="RefSeq" id="WP_115753040.1">
    <property type="nucleotide sequence ID" value="NZ_LARY01000002.1"/>
</dbReference>
<dbReference type="Proteomes" id="UP000257055">
    <property type="component" value="Unassembled WGS sequence"/>
</dbReference>
<dbReference type="AlphaFoldDB" id="A0A3D8TPI3"/>
<proteinExistence type="predicted"/>
<dbReference type="Gene3D" id="2.60.40.10">
    <property type="entry name" value="Immunoglobulins"/>
    <property type="match status" value="3"/>
</dbReference>
<feature type="domain" description="Bacterial Ig" evidence="2">
    <location>
        <begin position="469"/>
        <end position="545"/>
    </location>
</feature>
<evidence type="ECO:0000256" key="1">
    <source>
        <dbReference type="SAM" id="SignalP"/>
    </source>
</evidence>
<feature type="domain" description="FNG" evidence="3">
    <location>
        <begin position="54"/>
        <end position="202"/>
    </location>
</feature>
<dbReference type="Pfam" id="PF17936">
    <property type="entry name" value="Big_6"/>
    <property type="match status" value="5"/>
</dbReference>
<feature type="chain" id="PRO_5038830611" description="Bacterial Ig domain-containing protein" evidence="1">
    <location>
        <begin position="20"/>
        <end position="800"/>
    </location>
</feature>
<protein>
    <recommendedName>
        <fullName evidence="6">Bacterial Ig domain-containing protein</fullName>
    </recommendedName>
</protein>
<keyword evidence="5" id="KW-1185">Reference proteome</keyword>
<dbReference type="InterPro" id="IPR013783">
    <property type="entry name" value="Ig-like_fold"/>
</dbReference>
<dbReference type="InterPro" id="IPR041498">
    <property type="entry name" value="Big_6"/>
</dbReference>
<feature type="domain" description="Bacterial Ig" evidence="2">
    <location>
        <begin position="290"/>
        <end position="378"/>
    </location>
</feature>
<dbReference type="Pfam" id="PF24424">
    <property type="entry name" value="FNG"/>
    <property type="match status" value="1"/>
</dbReference>
<gene>
    <name evidence="4" type="ORF">UR08_07395</name>
</gene>
<organism evidence="4 5">
    <name type="scientific">Listeria kieliensis</name>
    <dbReference type="NCBI Taxonomy" id="1621700"/>
    <lineage>
        <taxon>Bacteria</taxon>
        <taxon>Bacillati</taxon>
        <taxon>Bacillota</taxon>
        <taxon>Bacilli</taxon>
        <taxon>Bacillales</taxon>
        <taxon>Listeriaceae</taxon>
        <taxon>Listeria</taxon>
    </lineage>
</organism>
<reference evidence="5" key="1">
    <citation type="submission" date="2015-04" db="EMBL/GenBank/DDBJ databases">
        <authorList>
            <person name="Schardt J."/>
            <person name="Mueller-Herbst S."/>
            <person name="Scherer S."/>
            <person name="Huptas C."/>
        </authorList>
    </citation>
    <scope>NUCLEOTIDE SEQUENCE [LARGE SCALE GENOMIC DNA]</scope>
    <source>
        <strain evidence="5">Kiel-L1</strain>
    </source>
</reference>
<evidence type="ECO:0000259" key="2">
    <source>
        <dbReference type="Pfam" id="PF17936"/>
    </source>
</evidence>
<comment type="caution">
    <text evidence="4">The sequence shown here is derived from an EMBL/GenBank/DDBJ whole genome shotgun (WGS) entry which is preliminary data.</text>
</comment>
<evidence type="ECO:0000313" key="4">
    <source>
        <dbReference type="EMBL" id="RDX00798.1"/>
    </source>
</evidence>
<accession>A0A3D8TPI3</accession>
<dbReference type="EMBL" id="LARY01000002">
    <property type="protein sequence ID" value="RDX00798.1"/>
    <property type="molecule type" value="Genomic_DNA"/>
</dbReference>
<feature type="domain" description="Bacterial Ig" evidence="2">
    <location>
        <begin position="208"/>
        <end position="287"/>
    </location>
</feature>
<feature type="signal peptide" evidence="1">
    <location>
        <begin position="1"/>
        <end position="19"/>
    </location>
</feature>
<dbReference type="InterPro" id="IPR057034">
    <property type="entry name" value="FNG"/>
</dbReference>
<sequence>MKKTKLSKFAKLVAAGAIASTVLTSIPFEKDVKAQNNPKATQLNTVKARAATNSLDISTGWNVLNYSSDLDVPVQNTFLQGRKIQTLNGDSFNSAYINFANIGNSVFKAQRVFHLEKGKTYNFSWYYQLRVLGGASASISFNGDIKTADGDLGFLQPQQYQKTIVAKEDQDYTVTLEYDAPKYSNVLMSVGYKIGDEGNGVVTEEVPAPKLSTLEAGQKQAQGTGVSGNRVVIKDASGQEIGSGVVGQNGQFLIGLKRSLIYDETITAVQIDSNGMASEPVSAKVEDNVAPDKPIVKDIEVSEQIVNGSAETGSKVIVTNAQGDVVGEGVANGAAAGNGQSKFSIHLTQPVKIGDKIAVKAVDEAGNESTATTVSVVDTVKPGVPVVNPIDDTMKQISGTGSKVGSQIVASINDQVLYGKVGEDKHFSINLDKPIPGGTKIKVVEIDTQNNQSDPAVVTVKGTKKTAVPVVNVVGDSSKSVTGKAEPNSQIKVIIGRDFYTAKADSNGAFVARLNDIYPKDTKGTVTATGQSGIESDPVEFTVEDTTAPESPTLDTVLNTSTQISGTTEPLATVRVSLGLPNGSIASYIKQADQSGKFTINLARTFPAETTISATAEDPSGNVSSEFESMVMDATELAMTLTPITSQDKHARGNVSRPNSNVTLQIGDRLFTTKSDENGNFVVDIERRYPIGTPVSGYVTSMKEKVDMKDQVVEPRIPTFETGNLPAPGDLMLVINADPGSLVTLSITPWHESPDVLQQVTNSNGQAIFRLTKPIASMDSLDCYSEVDGVKSHISSIVVF</sequence>
<evidence type="ECO:0008006" key="6">
    <source>
        <dbReference type="Google" id="ProtNLM"/>
    </source>
</evidence>
<evidence type="ECO:0000313" key="5">
    <source>
        <dbReference type="Proteomes" id="UP000257055"/>
    </source>
</evidence>